<evidence type="ECO:0000313" key="1">
    <source>
        <dbReference type="EMBL" id="KAK5175330.1"/>
    </source>
</evidence>
<evidence type="ECO:0000313" key="2">
    <source>
        <dbReference type="Proteomes" id="UP001337655"/>
    </source>
</evidence>
<sequence>MADPLSQLSIESQFGRLADYQFRHEPLTVPDTLFDWIDPAGSVSSEHSKHTARSHRQRVEAYAETIFNSRENIETIRQGPHGLREHADNLVCKLFGPTRGLLYISSANREASVENVEFSREEPPTAPRGPKLDKSRRFKLQLDALVLVVLCLPPTIRSLIFEAVPNDDGRHDLWQSSLAIQVAAVTMKIFGDRLESLTALISDRTDVKMLQEIASVENCRNLGMVKSLCISASSRSKSVASRTTLNTELCRWHALSTTVTHVSLWDLTSEPQALAELVTGFTNAKTLTLNSIALRSPHHILRQNRDREFMVWPTFLIDLRRQMPLLEIELRHVHGLEDLGGSAVKWILDEAIPVGHAVGFERQERLMEDFENFQFLWHAEDSERGELARKDRGYGKLVDMAMWSRGRGMGG</sequence>
<gene>
    <name evidence="1" type="ORF">LTR77_000468</name>
</gene>
<reference evidence="1 2" key="1">
    <citation type="submission" date="2023-08" db="EMBL/GenBank/DDBJ databases">
        <title>Black Yeasts Isolated from many extreme environments.</title>
        <authorList>
            <person name="Coleine C."/>
            <person name="Stajich J.E."/>
            <person name="Selbmann L."/>
        </authorList>
    </citation>
    <scope>NUCLEOTIDE SEQUENCE [LARGE SCALE GENOMIC DNA]</scope>
    <source>
        <strain evidence="1 2">CCFEE 5935</strain>
    </source>
</reference>
<protein>
    <submittedName>
        <fullName evidence="1">Uncharacterized protein</fullName>
    </submittedName>
</protein>
<dbReference type="Proteomes" id="UP001337655">
    <property type="component" value="Unassembled WGS sequence"/>
</dbReference>
<proteinExistence type="predicted"/>
<dbReference type="RefSeq" id="XP_064663968.1">
    <property type="nucleotide sequence ID" value="XM_064797734.1"/>
</dbReference>
<keyword evidence="2" id="KW-1185">Reference proteome</keyword>
<comment type="caution">
    <text evidence="1">The sequence shown here is derived from an EMBL/GenBank/DDBJ whole genome shotgun (WGS) entry which is preliminary data.</text>
</comment>
<name>A0AAV9PRD9_9PEZI</name>
<dbReference type="GeneID" id="89921818"/>
<organism evidence="1 2">
    <name type="scientific">Saxophila tyrrhenica</name>
    <dbReference type="NCBI Taxonomy" id="1690608"/>
    <lineage>
        <taxon>Eukaryota</taxon>
        <taxon>Fungi</taxon>
        <taxon>Dikarya</taxon>
        <taxon>Ascomycota</taxon>
        <taxon>Pezizomycotina</taxon>
        <taxon>Dothideomycetes</taxon>
        <taxon>Dothideomycetidae</taxon>
        <taxon>Mycosphaerellales</taxon>
        <taxon>Extremaceae</taxon>
        <taxon>Saxophila</taxon>
    </lineage>
</organism>
<accession>A0AAV9PRD9</accession>
<dbReference type="EMBL" id="JAVRRT010000001">
    <property type="protein sequence ID" value="KAK5175330.1"/>
    <property type="molecule type" value="Genomic_DNA"/>
</dbReference>
<dbReference type="AlphaFoldDB" id="A0AAV9PRD9"/>